<reference evidence="1" key="1">
    <citation type="submission" date="2020-10" db="EMBL/GenBank/DDBJ databases">
        <authorList>
            <person name="Castelo-Branco R."/>
            <person name="Eusebio N."/>
            <person name="Adriana R."/>
            <person name="Vieira A."/>
            <person name="Brugerolle De Fraissinette N."/>
            <person name="Rezende De Castro R."/>
            <person name="Schneider M.P."/>
            <person name="Vasconcelos V."/>
            <person name="Leao P.N."/>
        </authorList>
    </citation>
    <scope>NUCLEOTIDE SEQUENCE</scope>
    <source>
        <strain evidence="1">LEGE 11480</strain>
    </source>
</reference>
<evidence type="ECO:0000313" key="1">
    <source>
        <dbReference type="EMBL" id="MBE9029626.1"/>
    </source>
</evidence>
<protein>
    <submittedName>
        <fullName evidence="1">Uncharacterized protein</fullName>
    </submittedName>
</protein>
<name>A0A928Z1R6_9CYAN</name>
<dbReference type="RefSeq" id="WP_264324444.1">
    <property type="nucleotide sequence ID" value="NZ_JADEXQ010000019.1"/>
</dbReference>
<dbReference type="AlphaFoldDB" id="A0A928Z1R6"/>
<evidence type="ECO:0000313" key="2">
    <source>
        <dbReference type="Proteomes" id="UP000625316"/>
    </source>
</evidence>
<sequence length="61" mass="6451">MRQGTQGVPEVLAKGGLNYDLAMDGTIVYTNGSEIFRLVPGGQPEQLCAGKLVESLVMRAA</sequence>
<keyword evidence="2" id="KW-1185">Reference proteome</keyword>
<gene>
    <name evidence="1" type="ORF">IQ266_07775</name>
</gene>
<organism evidence="1 2">
    <name type="scientific">Romeriopsis navalis LEGE 11480</name>
    <dbReference type="NCBI Taxonomy" id="2777977"/>
    <lineage>
        <taxon>Bacteria</taxon>
        <taxon>Bacillati</taxon>
        <taxon>Cyanobacteriota</taxon>
        <taxon>Cyanophyceae</taxon>
        <taxon>Leptolyngbyales</taxon>
        <taxon>Leptolyngbyaceae</taxon>
        <taxon>Romeriopsis</taxon>
        <taxon>Romeriopsis navalis</taxon>
    </lineage>
</organism>
<accession>A0A928Z1R6</accession>
<dbReference type="EMBL" id="JADEXQ010000019">
    <property type="protein sequence ID" value="MBE9029626.1"/>
    <property type="molecule type" value="Genomic_DNA"/>
</dbReference>
<dbReference type="Proteomes" id="UP000625316">
    <property type="component" value="Unassembled WGS sequence"/>
</dbReference>
<proteinExistence type="predicted"/>
<comment type="caution">
    <text evidence="1">The sequence shown here is derived from an EMBL/GenBank/DDBJ whole genome shotgun (WGS) entry which is preliminary data.</text>
</comment>